<dbReference type="Gene3D" id="6.10.250.3370">
    <property type="match status" value="1"/>
</dbReference>
<dbReference type="InterPro" id="IPR022770">
    <property type="entry name" value="IucA/IucC-like_C"/>
</dbReference>
<dbReference type="OrthoDB" id="495728at2"/>
<dbReference type="PANTHER" id="PTHR34384:SF6">
    <property type="entry name" value="STAPHYLOFERRIN B SYNTHASE"/>
    <property type="match status" value="1"/>
</dbReference>
<gene>
    <name evidence="4" type="ORF">DFP86_101241</name>
</gene>
<name>A0A4R7BCZ8_9NEIS</name>
<proteinExistence type="predicted"/>
<dbReference type="PANTHER" id="PTHR34384">
    <property type="entry name" value="L-2,3-DIAMINOPROPANOATE--CITRATE LIGASE"/>
    <property type="match status" value="1"/>
</dbReference>
<dbReference type="InterPro" id="IPR007310">
    <property type="entry name" value="Aerobactin_biosyn_IucA/IucC_N"/>
</dbReference>
<dbReference type="GO" id="GO:0019290">
    <property type="term" value="P:siderophore biosynthetic process"/>
    <property type="evidence" value="ECO:0007669"/>
    <property type="project" value="InterPro"/>
</dbReference>
<comment type="pathway">
    <text evidence="1">Siderophore biosynthesis.</text>
</comment>
<evidence type="ECO:0000313" key="5">
    <source>
        <dbReference type="Proteomes" id="UP000295611"/>
    </source>
</evidence>
<accession>A0A4R7BCZ8</accession>
<keyword evidence="5" id="KW-1185">Reference proteome</keyword>
<dbReference type="AlphaFoldDB" id="A0A4R7BCZ8"/>
<comment type="caution">
    <text evidence="4">The sequence shown here is derived from an EMBL/GenBank/DDBJ whole genome shotgun (WGS) entry which is preliminary data.</text>
</comment>
<dbReference type="InterPro" id="IPR037455">
    <property type="entry name" value="LucA/IucC-like"/>
</dbReference>
<evidence type="ECO:0000259" key="3">
    <source>
        <dbReference type="Pfam" id="PF06276"/>
    </source>
</evidence>
<sequence length="603" mass="68250">MNAPNPLLSAPLAHLSPACWQRANRHLLAKALAEFSHELLLKPEAVAYEDGWTRYRLATAESEYRFRARRLALDHWSIDAASVECRQNDQVVALDALAFIVECRELLGLSQEVLPVYLDEISSTLYSAAYKLQRERLAAPTLALADYQTIESGMTEGHPVFVANNGRIGFSDLDYGEWAPECGNSASLIWLAAARRCADFSHIDGLDHAQLMREELGDETVARFQEMLSARGLDPAQYWFMPVHPWQWHQRLVMAFAAEIATQRLVYLGPSRDRYAPQQSIRTFFNVSRPERRYVKTALSILNMGFMRGLSPYYMSGTPAINQWLYALVRGDAELGARGFDILREQAAIGYRQPYYEAALYDNGPHKKQLAALWRESPMDRLGPGERLMTMAALLHIDADGQALLPALIDASGLSTDQWLRRYLDAYLRPLLHCFYQHDLVFMPHGENLILILDRHIPVRVLMKDIAEEIGVLNRAEPLPGVLERICAQVPEALCTLSLLTDVFDCFFRFLAAILHEQGNYPETRFWAAVADCVGRYQADMPHLADKFERFDLFAPTFIRSCLNRLQLANNRQMVNLADPAQGLQFHGVLENPIAGFRPGGAR</sequence>
<evidence type="ECO:0000256" key="1">
    <source>
        <dbReference type="ARBA" id="ARBA00004924"/>
    </source>
</evidence>
<dbReference type="RefSeq" id="WP_133678173.1">
    <property type="nucleotide sequence ID" value="NZ_SNZP01000001.1"/>
</dbReference>
<feature type="domain" description="Aerobactin siderophore biosynthesis IucA/IucC-like C-terminal" evidence="3">
    <location>
        <begin position="418"/>
        <end position="574"/>
    </location>
</feature>
<organism evidence="4 5">
    <name type="scientific">Paludibacterium purpuratum</name>
    <dbReference type="NCBI Taxonomy" id="1144873"/>
    <lineage>
        <taxon>Bacteria</taxon>
        <taxon>Pseudomonadati</taxon>
        <taxon>Pseudomonadota</taxon>
        <taxon>Betaproteobacteria</taxon>
        <taxon>Neisseriales</taxon>
        <taxon>Chromobacteriaceae</taxon>
        <taxon>Paludibacterium</taxon>
    </lineage>
</organism>
<evidence type="ECO:0000259" key="2">
    <source>
        <dbReference type="Pfam" id="PF04183"/>
    </source>
</evidence>
<feature type="domain" description="Aerobactin siderophore biosynthesis IucA/IucC N-terminal" evidence="2">
    <location>
        <begin position="146"/>
        <end position="396"/>
    </location>
</feature>
<dbReference type="Pfam" id="PF06276">
    <property type="entry name" value="FhuF"/>
    <property type="match status" value="1"/>
</dbReference>
<dbReference type="Gene3D" id="3.30.310.280">
    <property type="match status" value="1"/>
</dbReference>
<dbReference type="GO" id="GO:0016881">
    <property type="term" value="F:acid-amino acid ligase activity"/>
    <property type="evidence" value="ECO:0007669"/>
    <property type="project" value="UniProtKB-ARBA"/>
</dbReference>
<dbReference type="Gene3D" id="1.10.510.40">
    <property type="match status" value="1"/>
</dbReference>
<evidence type="ECO:0000313" key="4">
    <source>
        <dbReference type="EMBL" id="TDR82851.1"/>
    </source>
</evidence>
<dbReference type="EMBL" id="SNZP01000001">
    <property type="protein sequence ID" value="TDR82851.1"/>
    <property type="molecule type" value="Genomic_DNA"/>
</dbReference>
<protein>
    <submittedName>
        <fullName evidence="4">Siderophore synthetase component</fullName>
    </submittedName>
</protein>
<dbReference type="Pfam" id="PF04183">
    <property type="entry name" value="IucA_IucC"/>
    <property type="match status" value="1"/>
</dbReference>
<dbReference type="Proteomes" id="UP000295611">
    <property type="component" value="Unassembled WGS sequence"/>
</dbReference>
<reference evidence="4 5" key="1">
    <citation type="submission" date="2019-03" db="EMBL/GenBank/DDBJ databases">
        <title>Genomic Encyclopedia of Type Strains, Phase III (KMG-III): the genomes of soil and plant-associated and newly described type strains.</title>
        <authorList>
            <person name="Whitman W."/>
        </authorList>
    </citation>
    <scope>NUCLEOTIDE SEQUENCE [LARGE SCALE GENOMIC DNA]</scope>
    <source>
        <strain evidence="4 5">CECT 8976</strain>
    </source>
</reference>